<dbReference type="InterPro" id="IPR039986">
    <property type="entry name" value="CFAP210"/>
</dbReference>
<dbReference type="PANTHER" id="PTHR28663:SF1">
    <property type="entry name" value="CILIA- AND FLAGELLA- ASSOCIATED PROTEIN 210"/>
    <property type="match status" value="1"/>
</dbReference>
<dbReference type="KEGG" id="apln:108740313"/>
<evidence type="ECO:0000313" key="2">
    <source>
        <dbReference type="Proteomes" id="UP000192223"/>
    </source>
</evidence>
<keyword evidence="1" id="KW-0175">Coiled coil</keyword>
<feature type="coiled-coil region" evidence="1">
    <location>
        <begin position="182"/>
        <end position="267"/>
    </location>
</feature>
<dbReference type="GO" id="GO:0005879">
    <property type="term" value="C:axonemal microtubule"/>
    <property type="evidence" value="ECO:0007669"/>
    <property type="project" value="TreeGrafter"/>
</dbReference>
<gene>
    <name evidence="3" type="primary">LOC108740313</name>
</gene>
<name>A0A7F5R2B2_AGRPL</name>
<accession>A0A7F5R2B2</accession>
<dbReference type="PANTHER" id="PTHR28663">
    <property type="entry name" value="COILED-COIL DOMAIN-CONTAINING PROTEIN 173"/>
    <property type="match status" value="1"/>
</dbReference>
<reference evidence="3" key="1">
    <citation type="submission" date="2025-08" db="UniProtKB">
        <authorList>
            <consortium name="RefSeq"/>
        </authorList>
    </citation>
    <scope>IDENTIFICATION</scope>
    <source>
        <tissue evidence="3">Entire body</tissue>
    </source>
</reference>
<organism evidence="2 3">
    <name type="scientific">Agrilus planipennis</name>
    <name type="common">Emerald ash borer</name>
    <name type="synonym">Agrilus marcopoli</name>
    <dbReference type="NCBI Taxonomy" id="224129"/>
    <lineage>
        <taxon>Eukaryota</taxon>
        <taxon>Metazoa</taxon>
        <taxon>Ecdysozoa</taxon>
        <taxon>Arthropoda</taxon>
        <taxon>Hexapoda</taxon>
        <taxon>Insecta</taxon>
        <taxon>Pterygota</taxon>
        <taxon>Neoptera</taxon>
        <taxon>Endopterygota</taxon>
        <taxon>Coleoptera</taxon>
        <taxon>Polyphaga</taxon>
        <taxon>Elateriformia</taxon>
        <taxon>Buprestoidea</taxon>
        <taxon>Buprestidae</taxon>
        <taxon>Agrilinae</taxon>
        <taxon>Agrilus</taxon>
    </lineage>
</organism>
<keyword evidence="2" id="KW-1185">Reference proteome</keyword>
<dbReference type="RefSeq" id="XP_025829442.1">
    <property type="nucleotide sequence ID" value="XM_025973657.1"/>
</dbReference>
<feature type="coiled-coil region" evidence="1">
    <location>
        <begin position="307"/>
        <end position="364"/>
    </location>
</feature>
<dbReference type="OrthoDB" id="331765at2759"/>
<proteinExistence type="predicted"/>
<dbReference type="AlphaFoldDB" id="A0A7F5R2B2"/>
<dbReference type="Proteomes" id="UP000192223">
    <property type="component" value="Unplaced"/>
</dbReference>
<dbReference type="InParanoid" id="A0A7F5R2B2"/>
<dbReference type="GeneID" id="108740313"/>
<evidence type="ECO:0000313" key="3">
    <source>
        <dbReference type="RefSeq" id="XP_025829442.1"/>
    </source>
</evidence>
<evidence type="ECO:0000256" key="1">
    <source>
        <dbReference type="SAM" id="Coils"/>
    </source>
</evidence>
<protein>
    <submittedName>
        <fullName evidence="3">Coiled-coil domain-containing protein 173-like</fullName>
    </submittedName>
</protein>
<sequence length="551" mass="66704">MLMSVNVQGERHKGMETHWYVPAGKSLNETKIDERKFELHTTSDAWKKITGHLDRKKLQALEIQKEIDHRNYIKEMSNAMTENWDNSVENIRKRKEEERIQRIEQSKEDKMQRFLMLRKEQEEIRQQYIKDKRKELYVMHGPPKELNSALILSEVIYEREKQKEMKDFLEQHRIEEEAKYAAKVKQGAIDEAREKQEEKEKEKLKKLETRRIYLKQIEENKKAAESEKQERIKQELNDILAAGREAVQMKKNEIEEELQKRNDIKKEFDDFYKRQKQYKIQTEKEEIEQTQVIELFANAKCRIEETRKRTEQELLAEKRRRAEKIAEKVAAVAASKQEEEERILREANEEKERLELEKIAARAEYDKMLLTERLENRQKVLKEQERGKYIDGEMRKWIMLNRYKGNEVVRSKEEDKKKRRWEDILRYRGELLEQIKEKKQRDLKELEIIKCEFEQEKDKFKSDDDDFFKYAKEVTDQALRRGRLLYPINQVIMKYQKDNNLAPSYNGKTCTIRARMQKELVNCTPGKMAHDPRTDPNLKDKREAFKQFIYT</sequence>